<organism evidence="2 3">
    <name type="scientific">Actinomadura mexicana</name>
    <dbReference type="NCBI Taxonomy" id="134959"/>
    <lineage>
        <taxon>Bacteria</taxon>
        <taxon>Bacillati</taxon>
        <taxon>Actinomycetota</taxon>
        <taxon>Actinomycetes</taxon>
        <taxon>Streptosporangiales</taxon>
        <taxon>Thermomonosporaceae</taxon>
        <taxon>Actinomadura</taxon>
    </lineage>
</organism>
<dbReference type="CDD" id="cd06170">
    <property type="entry name" value="LuxR_C_like"/>
    <property type="match status" value="1"/>
</dbReference>
<dbReference type="AlphaFoldDB" id="A0A239HN30"/>
<evidence type="ECO:0000313" key="3">
    <source>
        <dbReference type="Proteomes" id="UP000198420"/>
    </source>
</evidence>
<protein>
    <submittedName>
        <fullName evidence="2">Predicted ATPase</fullName>
    </submittedName>
</protein>
<accession>A0A239HN30</accession>
<evidence type="ECO:0000259" key="1">
    <source>
        <dbReference type="PROSITE" id="PS50043"/>
    </source>
</evidence>
<dbReference type="GO" id="GO:0003677">
    <property type="term" value="F:DNA binding"/>
    <property type="evidence" value="ECO:0007669"/>
    <property type="project" value="InterPro"/>
</dbReference>
<dbReference type="Pfam" id="PF25872">
    <property type="entry name" value="HTH_77"/>
    <property type="match status" value="1"/>
</dbReference>
<dbReference type="Proteomes" id="UP000198420">
    <property type="component" value="Unassembled WGS sequence"/>
</dbReference>
<dbReference type="InterPro" id="IPR000792">
    <property type="entry name" value="Tscrpt_reg_LuxR_C"/>
</dbReference>
<dbReference type="Gene3D" id="3.40.50.300">
    <property type="entry name" value="P-loop containing nucleotide triphosphate hydrolases"/>
    <property type="match status" value="1"/>
</dbReference>
<sequence>MAERISEREAEVLAALGARLSNAQIAHRLHISVRTVESHVSSLLRKYGMADRWALAELARAGEREPGRVAGLPVSGTTFVGRDAERAAVLAALEEARLVTLLGPGGVGKTRLAAVAAEDAAASFPSGGGFVDLVPVRDGFVARAVATALGVTEGSHQPLDEAVAARLGTGRSLLVLDNCEHVIDEASAFAERILAACPGTRVLVTSRERLGLPGERSVPVAPLPLGSDAERLFHDRALAADPEFVAEPAVLADLCARLDGMPLAIELAAARGASLGATGLLAALEDALRLLSGGRGGDERHRSLRAVLSWSYDLLDEEEQALFRRFGVFVGAFDLDAAAAVGGDRAGVADLLGRLVDKSLVVHVRGRVSRWRLLETVRAFALAQMSAAGEEDKTRAHHLRWAADAASAAEGGLGDPAWREDFDAMAADLRAALAGSGSPGEVTHRLASALAHLTYARRHLLESFAHHRTAAAVAPDAASAARDLRAGAGCAHVGTTSNQHVYELLLEAAEQARRAGDDRGRAIDLARAVETACRYPEAFETGIPHERLRALLDDAVATGPGDDPEVAACLAVARAWLAGPDRGAPDIGLTSAALAATRVTGDPVLVSSGLCAAATAALHAGRLREANRITRDRLGLLPSMDRDDPYCAPEICNIHGRACVYAIMAGDLPGAMAAARAGIEDDLLSDTHITASRLVQPLVLTGRFRDAAGYAERMWDQWERAGRPAPLWMLPAVCATVLACALLDEPESVALWRSRSAEVAGGTLGTAAVAAFVDARLALHDGRYDAAGPLVRQAFAVSAPLDPYLAYARAAGAELAVAARLPDAADLLAAAAPLAEENAWTAACLARARGRLHADRSELTFSLEAWDRLDAQAERACTEALLAQL</sequence>
<dbReference type="PROSITE" id="PS50043">
    <property type="entry name" value="HTH_LUXR_2"/>
    <property type="match status" value="1"/>
</dbReference>
<dbReference type="PRINTS" id="PR00038">
    <property type="entry name" value="HTHLUXR"/>
</dbReference>
<reference evidence="3" key="1">
    <citation type="submission" date="2017-06" db="EMBL/GenBank/DDBJ databases">
        <authorList>
            <person name="Varghese N."/>
            <person name="Submissions S."/>
        </authorList>
    </citation>
    <scope>NUCLEOTIDE SEQUENCE [LARGE SCALE GENOMIC DNA]</scope>
    <source>
        <strain evidence="3">DSM 44485</strain>
    </source>
</reference>
<dbReference type="PANTHER" id="PTHR47691:SF3">
    <property type="entry name" value="HTH-TYPE TRANSCRIPTIONAL REGULATOR RV0890C-RELATED"/>
    <property type="match status" value="1"/>
</dbReference>
<dbReference type="RefSeq" id="WP_179279238.1">
    <property type="nucleotide sequence ID" value="NZ_FZNP01000033.1"/>
</dbReference>
<keyword evidence="3" id="KW-1185">Reference proteome</keyword>
<proteinExistence type="predicted"/>
<feature type="domain" description="HTH luxR-type" evidence="1">
    <location>
        <begin position="1"/>
        <end position="63"/>
    </location>
</feature>
<gene>
    <name evidence="2" type="ORF">SAMN06265355_1333</name>
</gene>
<name>A0A239HN30_9ACTN</name>
<dbReference type="InterPro" id="IPR027417">
    <property type="entry name" value="P-loop_NTPase"/>
</dbReference>
<dbReference type="GO" id="GO:0006355">
    <property type="term" value="P:regulation of DNA-templated transcription"/>
    <property type="evidence" value="ECO:0007669"/>
    <property type="project" value="InterPro"/>
</dbReference>
<dbReference type="InterPro" id="IPR036388">
    <property type="entry name" value="WH-like_DNA-bd_sf"/>
</dbReference>
<dbReference type="InterPro" id="IPR058852">
    <property type="entry name" value="HTH_77"/>
</dbReference>
<dbReference type="SUPFAM" id="SSF46894">
    <property type="entry name" value="C-terminal effector domain of the bipartite response regulators"/>
    <property type="match status" value="1"/>
</dbReference>
<dbReference type="PANTHER" id="PTHR47691">
    <property type="entry name" value="REGULATOR-RELATED"/>
    <property type="match status" value="1"/>
</dbReference>
<dbReference type="Pfam" id="PF00196">
    <property type="entry name" value="GerE"/>
    <property type="match status" value="1"/>
</dbReference>
<evidence type="ECO:0000313" key="2">
    <source>
        <dbReference type="EMBL" id="SNS82750.1"/>
    </source>
</evidence>
<dbReference type="Gene3D" id="1.10.10.10">
    <property type="entry name" value="Winged helix-like DNA-binding domain superfamily/Winged helix DNA-binding domain"/>
    <property type="match status" value="1"/>
</dbReference>
<dbReference type="SUPFAM" id="SSF52540">
    <property type="entry name" value="P-loop containing nucleoside triphosphate hydrolases"/>
    <property type="match status" value="1"/>
</dbReference>
<dbReference type="EMBL" id="FZNP01000033">
    <property type="protein sequence ID" value="SNS82750.1"/>
    <property type="molecule type" value="Genomic_DNA"/>
</dbReference>
<dbReference type="InterPro" id="IPR016032">
    <property type="entry name" value="Sig_transdc_resp-reg_C-effctor"/>
</dbReference>
<dbReference type="SMART" id="SM00421">
    <property type="entry name" value="HTH_LUXR"/>
    <property type="match status" value="1"/>
</dbReference>